<name>A0A6N6JP25_9RHOB</name>
<dbReference type="RefSeq" id="WP_159811091.1">
    <property type="nucleotide sequence ID" value="NZ_BLJE01000010.1"/>
</dbReference>
<comment type="caution">
    <text evidence="2">The sequence shown here is derived from an EMBL/GenBank/DDBJ whole genome shotgun (WGS) entry which is preliminary data.</text>
</comment>
<keyword evidence="3" id="KW-1185">Reference proteome</keyword>
<organism evidence="2 3">
    <name type="scientific">Litoreibacter roseus</name>
    <dbReference type="NCBI Taxonomy" id="2601869"/>
    <lineage>
        <taxon>Bacteria</taxon>
        <taxon>Pseudomonadati</taxon>
        <taxon>Pseudomonadota</taxon>
        <taxon>Alphaproteobacteria</taxon>
        <taxon>Rhodobacterales</taxon>
        <taxon>Roseobacteraceae</taxon>
        <taxon>Litoreibacter</taxon>
    </lineage>
</organism>
<dbReference type="Proteomes" id="UP000436822">
    <property type="component" value="Unassembled WGS sequence"/>
</dbReference>
<evidence type="ECO:0000256" key="1">
    <source>
        <dbReference type="SAM" id="Phobius"/>
    </source>
</evidence>
<accession>A0A6N6JP25</accession>
<reference evidence="2 3" key="1">
    <citation type="submission" date="2019-12" db="EMBL/GenBank/DDBJ databases">
        <title>Litoreibacter badius sp. nov., a novel bacteriochlorophyll a-containing bacterium in the genus Litoreibacter.</title>
        <authorList>
            <person name="Kanamuro M."/>
            <person name="Takabe Y."/>
            <person name="Mori K."/>
            <person name="Takaichi S."/>
            <person name="Hanada S."/>
        </authorList>
    </citation>
    <scope>NUCLEOTIDE SEQUENCE [LARGE SCALE GENOMIC DNA]</scope>
    <source>
        <strain evidence="2 3">K6</strain>
    </source>
</reference>
<dbReference type="Pfam" id="PF04956">
    <property type="entry name" value="TrbC"/>
    <property type="match status" value="1"/>
</dbReference>
<keyword evidence="1" id="KW-0812">Transmembrane</keyword>
<sequence length="99" mass="10455">MQRHRQGRFSATTRLIVIAGWAGLFAVPGAAQDLSPIQNMLETVEASLTGPIGVAVSTLAVICTGFLCMMGRLNWGWFASVVIGIVLIFSADTIVGGFT</sequence>
<feature type="transmembrane region" description="Helical" evidence="1">
    <location>
        <begin position="75"/>
        <end position="98"/>
    </location>
</feature>
<evidence type="ECO:0000313" key="2">
    <source>
        <dbReference type="EMBL" id="GFE67278.1"/>
    </source>
</evidence>
<proteinExistence type="predicted"/>
<evidence type="ECO:0008006" key="4">
    <source>
        <dbReference type="Google" id="ProtNLM"/>
    </source>
</evidence>
<keyword evidence="1" id="KW-0472">Membrane</keyword>
<evidence type="ECO:0000313" key="3">
    <source>
        <dbReference type="Proteomes" id="UP000436822"/>
    </source>
</evidence>
<dbReference type="InterPro" id="IPR007039">
    <property type="entry name" value="TrbC/VirB2"/>
</dbReference>
<gene>
    <name evidence="2" type="ORF">KIN_43520</name>
</gene>
<keyword evidence="1" id="KW-1133">Transmembrane helix</keyword>
<protein>
    <recommendedName>
        <fullName evidence="4">Type IV secretion system protein VirB2</fullName>
    </recommendedName>
</protein>
<dbReference type="AlphaFoldDB" id="A0A6N6JP25"/>
<feature type="transmembrane region" description="Helical" evidence="1">
    <location>
        <begin position="47"/>
        <end position="68"/>
    </location>
</feature>
<dbReference type="OrthoDB" id="7863715at2"/>
<dbReference type="EMBL" id="BLJE01000010">
    <property type="protein sequence ID" value="GFE67278.1"/>
    <property type="molecule type" value="Genomic_DNA"/>
</dbReference>